<dbReference type="Pfam" id="PF00248">
    <property type="entry name" value="Aldo_ket_red"/>
    <property type="match status" value="1"/>
</dbReference>
<dbReference type="InterPro" id="IPR023210">
    <property type="entry name" value="NADP_OxRdtase_dom"/>
</dbReference>
<protein>
    <recommendedName>
        <fullName evidence="2">NADP-dependent oxidoreductase domain-containing protein</fullName>
    </recommendedName>
</protein>
<accession>A0A1E3QIF3</accession>
<dbReference type="Proteomes" id="UP000094336">
    <property type="component" value="Unassembled WGS sequence"/>
</dbReference>
<dbReference type="InterPro" id="IPR036812">
    <property type="entry name" value="NAD(P)_OxRdtase_dom_sf"/>
</dbReference>
<dbReference type="FunFam" id="3.20.20.100:FF:000004">
    <property type="entry name" value="Oxidoreductase, aldo/keto reductase"/>
    <property type="match status" value="1"/>
</dbReference>
<evidence type="ECO:0000256" key="1">
    <source>
        <dbReference type="ARBA" id="ARBA00023002"/>
    </source>
</evidence>
<evidence type="ECO:0000313" key="4">
    <source>
        <dbReference type="Proteomes" id="UP000094336"/>
    </source>
</evidence>
<dbReference type="OrthoDB" id="48988at2759"/>
<dbReference type="GeneID" id="30147770"/>
<dbReference type="CDD" id="cd19079">
    <property type="entry name" value="AKR_EcYajO-like"/>
    <property type="match status" value="1"/>
</dbReference>
<name>A0A1E3QIF3_9ASCO</name>
<dbReference type="Gene3D" id="3.20.20.100">
    <property type="entry name" value="NADP-dependent oxidoreductase domain"/>
    <property type="match status" value="1"/>
</dbReference>
<keyword evidence="1" id="KW-0560">Oxidoreductase</keyword>
<dbReference type="RefSeq" id="XP_018982748.1">
    <property type="nucleotide sequence ID" value="XM_019129917.1"/>
</dbReference>
<dbReference type="PANTHER" id="PTHR43364">
    <property type="entry name" value="NADH-SPECIFIC METHYLGLYOXAL REDUCTASE-RELATED"/>
    <property type="match status" value="1"/>
</dbReference>
<dbReference type="GO" id="GO:0005829">
    <property type="term" value="C:cytosol"/>
    <property type="evidence" value="ECO:0007669"/>
    <property type="project" value="UniProtKB-ARBA"/>
</dbReference>
<dbReference type="STRING" id="984486.A0A1E3QIF3"/>
<dbReference type="PANTHER" id="PTHR43364:SF15">
    <property type="entry name" value="ARYL-ALCOHOL DEHYDROGENASE AAD16-RELATED"/>
    <property type="match status" value="1"/>
</dbReference>
<proteinExistence type="predicted"/>
<gene>
    <name evidence="3" type="ORF">BABINDRAFT_163448</name>
</gene>
<dbReference type="GO" id="GO:0016491">
    <property type="term" value="F:oxidoreductase activity"/>
    <property type="evidence" value="ECO:0007669"/>
    <property type="project" value="UniProtKB-KW"/>
</dbReference>
<feature type="domain" description="NADP-dependent oxidoreductase" evidence="2">
    <location>
        <begin position="19"/>
        <end position="336"/>
    </location>
</feature>
<sequence>MSIEVPYTKLGKSGLKISRIIVGCMSYGTKSWDDWVIEDEEVIFGILNKCYAAGIRTFDTADVYSNGKSEELLGKWIKQFNIPRDRIVILSKCYCPVDAITPGFNFKTMDSFPKMDYINSQGLSRKHIFDAVEATVQRLGTYMDVLQVHRLDQDTPSEEIMKALHDVIGLGHTRYIGASTMKATEFAELQFVAEKNGWTKFISMQNYYNLLYREEEREMIPFCNRSEVGLIPWSPNARGILTRPASAQSDRAQSDGYMAVLGLKNLTEADLEILKRVEEVAKAKNTSMATIAIAWVLSKGASPIVGFSSEARVDDTLQAFAVALDDTELEYLEAAYEPRRPI</sequence>
<evidence type="ECO:0000313" key="3">
    <source>
        <dbReference type="EMBL" id="ODQ77420.1"/>
    </source>
</evidence>
<dbReference type="EMBL" id="KV454440">
    <property type="protein sequence ID" value="ODQ77420.1"/>
    <property type="molecule type" value="Genomic_DNA"/>
</dbReference>
<evidence type="ECO:0000259" key="2">
    <source>
        <dbReference type="Pfam" id="PF00248"/>
    </source>
</evidence>
<dbReference type="SUPFAM" id="SSF51430">
    <property type="entry name" value="NAD(P)-linked oxidoreductase"/>
    <property type="match status" value="1"/>
</dbReference>
<organism evidence="3 4">
    <name type="scientific">Babjeviella inositovora NRRL Y-12698</name>
    <dbReference type="NCBI Taxonomy" id="984486"/>
    <lineage>
        <taxon>Eukaryota</taxon>
        <taxon>Fungi</taxon>
        <taxon>Dikarya</taxon>
        <taxon>Ascomycota</taxon>
        <taxon>Saccharomycotina</taxon>
        <taxon>Pichiomycetes</taxon>
        <taxon>Serinales incertae sedis</taxon>
        <taxon>Babjeviella</taxon>
    </lineage>
</organism>
<dbReference type="InterPro" id="IPR050523">
    <property type="entry name" value="AKR_Detox_Biosynth"/>
</dbReference>
<keyword evidence="4" id="KW-1185">Reference proteome</keyword>
<reference evidence="4" key="1">
    <citation type="submission" date="2016-05" db="EMBL/GenBank/DDBJ databases">
        <title>Comparative genomics of biotechnologically important yeasts.</title>
        <authorList>
            <consortium name="DOE Joint Genome Institute"/>
            <person name="Riley R."/>
            <person name="Haridas S."/>
            <person name="Wolfe K.H."/>
            <person name="Lopes M.R."/>
            <person name="Hittinger C.T."/>
            <person name="Goker M."/>
            <person name="Salamov A."/>
            <person name="Wisecaver J."/>
            <person name="Long T.M."/>
            <person name="Aerts A.L."/>
            <person name="Barry K."/>
            <person name="Choi C."/>
            <person name="Clum A."/>
            <person name="Coughlan A.Y."/>
            <person name="Deshpande S."/>
            <person name="Douglass A.P."/>
            <person name="Hanson S.J."/>
            <person name="Klenk H.-P."/>
            <person name="Labutti K."/>
            <person name="Lapidus A."/>
            <person name="Lindquist E."/>
            <person name="Lipzen A."/>
            <person name="Meier-Kolthoff J.P."/>
            <person name="Ohm R.A."/>
            <person name="Otillar R.P."/>
            <person name="Pangilinan J."/>
            <person name="Peng Y."/>
            <person name="Rokas A."/>
            <person name="Rosa C.A."/>
            <person name="Scheuner C."/>
            <person name="Sibirny A.A."/>
            <person name="Slot J.C."/>
            <person name="Stielow J.B."/>
            <person name="Sun H."/>
            <person name="Kurtzman C.P."/>
            <person name="Blackwell M."/>
            <person name="Grigoriev I.V."/>
            <person name="Jeffries T.W."/>
        </authorList>
    </citation>
    <scope>NUCLEOTIDE SEQUENCE [LARGE SCALE GENOMIC DNA]</scope>
    <source>
        <strain evidence="4">NRRL Y-12698</strain>
    </source>
</reference>
<dbReference type="AlphaFoldDB" id="A0A1E3QIF3"/>